<comment type="subcellular location">
    <subcellularLocation>
        <location evidence="1">Cytoplasm</location>
        <location evidence="1">Cytoskeleton</location>
    </subcellularLocation>
</comment>
<dbReference type="GeneID" id="14495246"/>
<dbReference type="eggNOG" id="KOG3380">
    <property type="taxonomic scope" value="Eukaryota"/>
</dbReference>
<dbReference type="EMBL" id="HE806318">
    <property type="protein sequence ID" value="CCH60266.1"/>
    <property type="molecule type" value="Genomic_DNA"/>
</dbReference>
<dbReference type="Gene3D" id="1.25.40.190">
    <property type="entry name" value="Actin-related protein 2/3 complex subunit 5"/>
    <property type="match status" value="1"/>
</dbReference>
<dbReference type="InterPro" id="IPR036743">
    <property type="entry name" value="ARPC5_sf"/>
</dbReference>
<evidence type="ECO:0000256" key="5">
    <source>
        <dbReference type="ARBA" id="ARBA00040214"/>
    </source>
</evidence>
<evidence type="ECO:0000256" key="2">
    <source>
        <dbReference type="ARBA" id="ARBA00006084"/>
    </source>
</evidence>
<dbReference type="HOGENOM" id="CLU_101888_2_0_1"/>
<dbReference type="OrthoDB" id="195498at2759"/>
<evidence type="ECO:0000256" key="1">
    <source>
        <dbReference type="ARBA" id="ARBA00004245"/>
    </source>
</evidence>
<dbReference type="GO" id="GO:0030674">
    <property type="term" value="F:protein-macromolecule adaptor activity"/>
    <property type="evidence" value="ECO:0007669"/>
    <property type="project" value="EnsemblFungi"/>
</dbReference>
<evidence type="ECO:0000256" key="4">
    <source>
        <dbReference type="ARBA" id="ARBA00023212"/>
    </source>
</evidence>
<comment type="similarity">
    <text evidence="2 7">Belongs to the ARPC5 family.</text>
</comment>
<evidence type="ECO:0000313" key="8">
    <source>
        <dbReference type="EMBL" id="CCH60266.1"/>
    </source>
</evidence>
<evidence type="ECO:0000256" key="7">
    <source>
        <dbReference type="RuleBase" id="RU004301"/>
    </source>
</evidence>
<evidence type="ECO:0000313" key="9">
    <source>
        <dbReference type="Proteomes" id="UP000002866"/>
    </source>
</evidence>
<evidence type="ECO:0000256" key="3">
    <source>
        <dbReference type="ARBA" id="ARBA00022490"/>
    </source>
</evidence>
<dbReference type="Proteomes" id="UP000002866">
    <property type="component" value="Chromosome 3"/>
</dbReference>
<dbReference type="InterPro" id="IPR006789">
    <property type="entry name" value="ARPC5"/>
</dbReference>
<proteinExistence type="inferred from homology"/>
<dbReference type="GO" id="GO:0044396">
    <property type="term" value="P:actin cortical patch organization"/>
    <property type="evidence" value="ECO:0007669"/>
    <property type="project" value="EnsemblFungi"/>
</dbReference>
<dbReference type="AlphaFoldDB" id="I2H1L4"/>
<dbReference type="SUPFAM" id="SSF69103">
    <property type="entry name" value="Arp2/3 complex 16 kDa subunit ARPC5"/>
    <property type="match status" value="1"/>
</dbReference>
<name>I2H1L4_HENB6</name>
<protein>
    <recommendedName>
        <fullName evidence="5 7">Actin-related protein 2/3 complex subunit 5</fullName>
    </recommendedName>
</protein>
<dbReference type="InParanoid" id="I2H1L4"/>
<dbReference type="RefSeq" id="XP_004179785.1">
    <property type="nucleotide sequence ID" value="XM_004179737.1"/>
</dbReference>
<keyword evidence="3" id="KW-0963">Cytoplasm</keyword>
<evidence type="ECO:0000256" key="6">
    <source>
        <dbReference type="ARBA" id="ARBA00060329"/>
    </source>
</evidence>
<dbReference type="STRING" id="1071380.I2H1L4"/>
<dbReference type="PANTHER" id="PTHR12644">
    <property type="entry name" value="ARP2/3 COMPLEX 16 KD SUBUNIT P16-ARC"/>
    <property type="match status" value="1"/>
</dbReference>
<dbReference type="GO" id="GO:0034314">
    <property type="term" value="P:Arp2/3 complex-mediated actin nucleation"/>
    <property type="evidence" value="ECO:0007669"/>
    <property type="project" value="InterPro"/>
</dbReference>
<dbReference type="Pfam" id="PF04699">
    <property type="entry name" value="P16-Arc"/>
    <property type="match status" value="1"/>
</dbReference>
<gene>
    <name evidence="8" type="primary">TBLA0C04700</name>
    <name evidence="8" type="ORF">TBLA_0C04700</name>
</gene>
<keyword evidence="9" id="KW-1185">Reference proteome</keyword>
<reference evidence="8 9" key="1">
    <citation type="journal article" date="2011" name="Proc. Natl. Acad. Sci. U.S.A.">
        <title>Evolutionary erosion of yeast sex chromosomes by mating-type switching accidents.</title>
        <authorList>
            <person name="Gordon J.L."/>
            <person name="Armisen D."/>
            <person name="Proux-Wera E."/>
            <person name="Oheigeartaigh S.S."/>
            <person name="Byrne K.P."/>
            <person name="Wolfe K.H."/>
        </authorList>
    </citation>
    <scope>NUCLEOTIDE SEQUENCE [LARGE SCALE GENOMIC DNA]</scope>
    <source>
        <strain evidence="9">ATCC 34711 / CBS 6284 / DSM 70876 / NBRC 10599 / NRRL Y-10934 / UCD 77-7</strain>
    </source>
</reference>
<comment type="function">
    <text evidence="6">Functions as a component of the Arp2/3 complex which is involved in regulation of actin polymerization and together with an activating nucleation-promoting factor (NPF) mediates the formation of branched actin networks.</text>
</comment>
<accession>I2H1L4</accession>
<dbReference type="PIRSF" id="PIRSF039096">
    <property type="entry name" value="p16-ARC"/>
    <property type="match status" value="1"/>
</dbReference>
<organism evidence="8 9">
    <name type="scientific">Henningerozyma blattae (strain ATCC 34711 / CBS 6284 / DSM 70876 / NBRC 10599 / NRRL Y-10934 / UCD 77-7)</name>
    <name type="common">Yeast</name>
    <name type="synonym">Tetrapisispora blattae</name>
    <dbReference type="NCBI Taxonomy" id="1071380"/>
    <lineage>
        <taxon>Eukaryota</taxon>
        <taxon>Fungi</taxon>
        <taxon>Dikarya</taxon>
        <taxon>Ascomycota</taxon>
        <taxon>Saccharomycotina</taxon>
        <taxon>Saccharomycetes</taxon>
        <taxon>Saccharomycetales</taxon>
        <taxon>Saccharomycetaceae</taxon>
        <taxon>Henningerozyma</taxon>
    </lineage>
</organism>
<comment type="function">
    <text evidence="7">Functions as component of the Arp2/3 complex which is involved in regulation of actin polymerization and together with an activating nucleation-promoting factor (NPF) mediates the formation of branched actin networks. Arp2/3 complex plays a critical role in the control of cell morphogenesis via the modulation of cell polarity development.</text>
</comment>
<dbReference type="OMA" id="LWHEKAF"/>
<keyword evidence="4 7" id="KW-0206">Cytoskeleton</keyword>
<sequence length="154" mass="17385">MDQDWRRIDIDAFDPESGRLTEKDLIPPYPNNVTLQDIEPTINQLRNLASSGDSISAIKLATSDPPYSGDENVKYQYFLAVMTALSQVKQSDITNIIKQLSPKQQDVLIKYLYKGMAVKETQKQGGVLLAWFEKLTQVAGINPVVHYINDRKTV</sequence>
<dbReference type="FunFam" id="1.25.40.190:FF:000003">
    <property type="entry name" value="Actin-related protein 2/3 complex subunit 5"/>
    <property type="match status" value="1"/>
</dbReference>
<dbReference type="KEGG" id="tbl:TBLA_0C04700"/>
<dbReference type="GO" id="GO:0005885">
    <property type="term" value="C:Arp2/3 protein complex"/>
    <property type="evidence" value="ECO:0007669"/>
    <property type="project" value="EnsemblFungi"/>
</dbReference>
<dbReference type="GO" id="GO:0003729">
    <property type="term" value="F:mRNA binding"/>
    <property type="evidence" value="ECO:0007669"/>
    <property type="project" value="EnsemblFungi"/>
</dbReference>
<dbReference type="FunCoup" id="I2H1L4">
    <property type="interactions" value="551"/>
</dbReference>
<dbReference type="GO" id="GO:0000001">
    <property type="term" value="P:mitochondrion inheritance"/>
    <property type="evidence" value="ECO:0007669"/>
    <property type="project" value="EnsemblFungi"/>
</dbReference>
<dbReference type="GO" id="GO:0030833">
    <property type="term" value="P:regulation of actin filament polymerization"/>
    <property type="evidence" value="ECO:0007669"/>
    <property type="project" value="InterPro"/>
</dbReference>